<dbReference type="Proteomes" id="UP000481858">
    <property type="component" value="Unassembled WGS sequence"/>
</dbReference>
<dbReference type="InterPro" id="IPR007174">
    <property type="entry name" value="Las1"/>
</dbReference>
<evidence type="ECO:0000256" key="2">
    <source>
        <dbReference type="SAM" id="MobiDB-lite"/>
    </source>
</evidence>
<dbReference type="GO" id="GO:0000470">
    <property type="term" value="P:maturation of LSU-rRNA"/>
    <property type="evidence" value="ECO:0007669"/>
    <property type="project" value="TreeGrafter"/>
</dbReference>
<gene>
    <name evidence="4" type="ORF">GQX73_g1011</name>
</gene>
<dbReference type="GO" id="GO:0030687">
    <property type="term" value="C:preribosome, large subunit precursor"/>
    <property type="evidence" value="ECO:0007669"/>
    <property type="project" value="TreeGrafter"/>
</dbReference>
<comment type="caution">
    <text evidence="4">The sequence shown here is derived from an EMBL/GenBank/DDBJ whole genome shotgun (WGS) entry which is preliminary data.</text>
</comment>
<evidence type="ECO:0000256" key="1">
    <source>
        <dbReference type="SAM" id="Coils"/>
    </source>
</evidence>
<dbReference type="PANTHER" id="PTHR15002:SF0">
    <property type="entry name" value="RIBOSOMAL BIOGENESIS PROTEIN LAS1L"/>
    <property type="match status" value="1"/>
</dbReference>
<proteinExistence type="predicted"/>
<evidence type="ECO:0000313" key="4">
    <source>
        <dbReference type="EMBL" id="KAF2972593.1"/>
    </source>
</evidence>
<dbReference type="GO" id="GO:0090730">
    <property type="term" value="C:Las1 complex"/>
    <property type="evidence" value="ECO:0007669"/>
    <property type="project" value="InterPro"/>
</dbReference>
<protein>
    <recommendedName>
        <fullName evidence="3">Heterokaryon incompatibility domain-containing protein</fullName>
    </recommendedName>
</protein>
<dbReference type="EMBL" id="WUBL01000005">
    <property type="protein sequence ID" value="KAF2972593.1"/>
    <property type="molecule type" value="Genomic_DNA"/>
</dbReference>
<dbReference type="InterPro" id="IPR010730">
    <property type="entry name" value="HET"/>
</dbReference>
<dbReference type="Pfam" id="PF06985">
    <property type="entry name" value="HET"/>
    <property type="match status" value="1"/>
</dbReference>
<organism evidence="4 5">
    <name type="scientific">Xylaria multiplex</name>
    <dbReference type="NCBI Taxonomy" id="323545"/>
    <lineage>
        <taxon>Eukaryota</taxon>
        <taxon>Fungi</taxon>
        <taxon>Dikarya</taxon>
        <taxon>Ascomycota</taxon>
        <taxon>Pezizomycotina</taxon>
        <taxon>Sordariomycetes</taxon>
        <taxon>Xylariomycetidae</taxon>
        <taxon>Xylariales</taxon>
        <taxon>Xylariaceae</taxon>
        <taxon>Xylaria</taxon>
    </lineage>
</organism>
<dbReference type="GO" id="GO:0000460">
    <property type="term" value="P:maturation of 5.8S rRNA"/>
    <property type="evidence" value="ECO:0007669"/>
    <property type="project" value="TreeGrafter"/>
</dbReference>
<feature type="coiled-coil region" evidence="1">
    <location>
        <begin position="297"/>
        <end position="324"/>
    </location>
</feature>
<name>A0A7C8MZW5_9PEZI</name>
<feature type="compositionally biased region" description="Low complexity" evidence="2">
    <location>
        <begin position="26"/>
        <end position="49"/>
    </location>
</feature>
<feature type="region of interest" description="Disordered" evidence="2">
    <location>
        <begin position="26"/>
        <end position="65"/>
    </location>
</feature>
<sequence length="1096" mass="122660">MVQYIHTPWRDREELLRVRQQFYPFSSSSSSSSPPLSTTHAHANNATATVPRSSSSTSRDEDADDGTHTLAATALDAEKRQQHAVSRVSMWMQRGGCPHLVESTALLTAAVLSDLHESRTKANSSSYAIRAAYSAAFSRFVTGLLDGQQDKLRKMSMYSIAKTIGLPATFVELRHQATHEQLPSLSKLRSAAHKALAWIWDFYWKDLAPVDKGSLGEGDQSDPRRDLLLKYLREQDEARKVDLQKQLKSWDETFLLQSLAGIAESSGEPQVILRALQLSRTILSGGLESPLAGPEGAGRKTKDLEAVRVELQTLNEELEDARIQRSDHPAKVSGEETSQSLGWTRYQGTWTPKPIGNLNIANLCAICEDAALFKDDPEFLKEYEELGGATRLVASQDTAIRTSRLKNLRDDTLPSLPLLAESAQKGCDFCDFLRSVIICDDTQEEVQRVLGSTGTDEEPLEVSISIHFRWKYECERDIRGDGLLGAIILLWFDDENLEIALFCLAEGLTGSETSDRWLGLVAPPSQSFSQKHCLDWTVQTLTECTEKHQHDQPDKGFIPERLINVQEPIPRLVLGADLIGANTQKPTYAALSYCWGPAEDSQNQLKTTTSSIVQRQTSITDAEMTEVLRDSVAMTRALSIPYLWVDALCILQDDISDWERQCRDMAELYRSAQVVLCAASSASCLQGFLSQRGHRIRMPFRSARRPSITGSYYLQFKYAGCSRSVVFSEANADTQHNRWGNRGWVFQESWSASRRLVFGNANLHFYCPLGIQSMGSGRQGGEETEIKEFNEGEQSLSRLDAFSRDELYTRWALLVRSYSRFEDHSFTKATDILPALSGLASKYHEYIQDEYHAGLWKGDLFRGLMWYWDGDSETLPERLCCLPNAFMRHNDCPVPSWSPLARGMFVTYGAIYKSDECLTNFRPEYIALEAKTEPAGSNPFGAIQKNWSLRIHSYVLDLAKLNPENFAISEDFAGGEGSRGTLTYEGRHLGCFELDFVYDPDDNAFNSESLTVPASMLDEISRFHWVLLGSCKVRGPNEPPDKARRARGACGLILFSPPGSDALHRVGAFFPGLPDNHHDGLRLIRKLGEVRTVAVT</sequence>
<dbReference type="Pfam" id="PF04031">
    <property type="entry name" value="Las1"/>
    <property type="match status" value="1"/>
</dbReference>
<accession>A0A7C8MZW5</accession>
<dbReference type="AlphaFoldDB" id="A0A7C8MZW5"/>
<dbReference type="OrthoDB" id="2958217at2759"/>
<dbReference type="GO" id="GO:0004519">
    <property type="term" value="F:endonuclease activity"/>
    <property type="evidence" value="ECO:0007669"/>
    <property type="project" value="InterPro"/>
</dbReference>
<keyword evidence="5" id="KW-1185">Reference proteome</keyword>
<evidence type="ECO:0000313" key="5">
    <source>
        <dbReference type="Proteomes" id="UP000481858"/>
    </source>
</evidence>
<dbReference type="PANTHER" id="PTHR15002">
    <property type="entry name" value="RIBOSOMAL BIOGENESIS PROTEIN LAS1L"/>
    <property type="match status" value="1"/>
</dbReference>
<reference evidence="4 5" key="1">
    <citation type="submission" date="2019-12" db="EMBL/GenBank/DDBJ databases">
        <title>Draft genome sequence of the ascomycete Xylaria multiplex DSM 110363.</title>
        <authorList>
            <person name="Buettner E."/>
            <person name="Kellner H."/>
        </authorList>
    </citation>
    <scope>NUCLEOTIDE SEQUENCE [LARGE SCALE GENOMIC DNA]</scope>
    <source>
        <strain evidence="4 5">DSM 110363</strain>
    </source>
</reference>
<dbReference type="InParanoid" id="A0A7C8MZW5"/>
<evidence type="ECO:0000259" key="3">
    <source>
        <dbReference type="Pfam" id="PF06985"/>
    </source>
</evidence>
<keyword evidence="1" id="KW-0175">Coiled coil</keyword>
<feature type="domain" description="Heterokaryon incompatibility" evidence="3">
    <location>
        <begin position="588"/>
        <end position="748"/>
    </location>
</feature>